<keyword evidence="6" id="KW-1185">Reference proteome</keyword>
<dbReference type="PANTHER" id="PTHR13479">
    <property type="entry name" value="30S RIBOSOMAL PROTEIN S18"/>
    <property type="match status" value="1"/>
</dbReference>
<dbReference type="GO" id="GO:1990904">
    <property type="term" value="C:ribonucleoprotein complex"/>
    <property type="evidence" value="ECO:0007669"/>
    <property type="project" value="UniProtKB-KW"/>
</dbReference>
<evidence type="ECO:0000256" key="1">
    <source>
        <dbReference type="ARBA" id="ARBA00005589"/>
    </source>
</evidence>
<keyword evidence="3 4" id="KW-0687">Ribonucleoprotein</keyword>
<accession>A0A5C0UHP5</accession>
<dbReference type="InterPro" id="IPR001648">
    <property type="entry name" value="Ribosomal_bS18"/>
</dbReference>
<dbReference type="GO" id="GO:0005840">
    <property type="term" value="C:ribosome"/>
    <property type="evidence" value="ECO:0007669"/>
    <property type="project" value="UniProtKB-KW"/>
</dbReference>
<evidence type="ECO:0000313" key="6">
    <source>
        <dbReference type="Proteomes" id="UP000323844"/>
    </source>
</evidence>
<organism evidence="5 6">
    <name type="scientific">Candidatus Sneabacter namystus</name>
    <dbReference type="NCBI Taxonomy" id="2601646"/>
    <lineage>
        <taxon>Bacteria</taxon>
        <taxon>Pseudomonadati</taxon>
        <taxon>Pseudomonadota</taxon>
        <taxon>Alphaproteobacteria</taxon>
        <taxon>Rickettsiales</taxon>
        <taxon>Rickettsiaceae</taxon>
        <taxon>Rickettsieae</taxon>
        <taxon>Candidatus Sneabacter</taxon>
    </lineage>
</organism>
<dbReference type="EMBL" id="CP043312">
    <property type="protein sequence ID" value="QEK39546.1"/>
    <property type="molecule type" value="Genomic_DNA"/>
</dbReference>
<proteinExistence type="inferred from homology"/>
<dbReference type="GO" id="GO:0003735">
    <property type="term" value="F:structural constituent of ribosome"/>
    <property type="evidence" value="ECO:0007669"/>
    <property type="project" value="InterPro"/>
</dbReference>
<protein>
    <submittedName>
        <fullName evidence="5">30S ribosomal protein S18</fullName>
    </submittedName>
</protein>
<gene>
    <name evidence="5" type="primary">rpsR</name>
    <name evidence="5" type="ORF">FZC37_01160</name>
</gene>
<evidence type="ECO:0000313" key="5">
    <source>
        <dbReference type="EMBL" id="QEK39546.1"/>
    </source>
</evidence>
<dbReference type="Proteomes" id="UP000323844">
    <property type="component" value="Chromosome"/>
</dbReference>
<dbReference type="GO" id="GO:0006412">
    <property type="term" value="P:translation"/>
    <property type="evidence" value="ECO:0007669"/>
    <property type="project" value="InterPro"/>
</dbReference>
<dbReference type="GO" id="GO:0070181">
    <property type="term" value="F:small ribosomal subunit rRNA binding"/>
    <property type="evidence" value="ECO:0007669"/>
    <property type="project" value="TreeGrafter"/>
</dbReference>
<dbReference type="InterPro" id="IPR036870">
    <property type="entry name" value="Ribosomal_bS18_sf"/>
</dbReference>
<dbReference type="PRINTS" id="PR00974">
    <property type="entry name" value="RIBOSOMALS18"/>
</dbReference>
<dbReference type="OrthoDB" id="9812008at2"/>
<dbReference type="KEGG" id="snay:FZC37_01160"/>
<keyword evidence="2 4" id="KW-0689">Ribosomal protein</keyword>
<dbReference type="PANTHER" id="PTHR13479:SF40">
    <property type="entry name" value="SMALL RIBOSOMAL SUBUNIT PROTEIN BS18M"/>
    <property type="match status" value="1"/>
</dbReference>
<evidence type="ECO:0000256" key="4">
    <source>
        <dbReference type="RuleBase" id="RU003910"/>
    </source>
</evidence>
<reference evidence="5 6" key="1">
    <citation type="submission" date="2019-08" db="EMBL/GenBank/DDBJ databases">
        <title>Highly reduced genomes of protist endosymbionts show evolutionary convergence.</title>
        <authorList>
            <person name="George E."/>
            <person name="Husnik F."/>
            <person name="Tashyreva D."/>
            <person name="Prokopchuk G."/>
            <person name="Horak A."/>
            <person name="Kwong W.K."/>
            <person name="Lukes J."/>
            <person name="Keeling P.J."/>
        </authorList>
    </citation>
    <scope>NUCLEOTIDE SEQUENCE [LARGE SCALE GENOMIC DNA]</scope>
    <source>
        <strain evidence="5">1621</strain>
    </source>
</reference>
<dbReference type="SUPFAM" id="SSF46911">
    <property type="entry name" value="Ribosomal protein S18"/>
    <property type="match status" value="1"/>
</dbReference>
<evidence type="ECO:0000256" key="2">
    <source>
        <dbReference type="ARBA" id="ARBA00022980"/>
    </source>
</evidence>
<sequence length="89" mass="9947">MFSTENSSSSNSSDQEVKIVKRALFRKKRGCPLLAAREDVSYKNPDLLSKFTSDGGRILPRRITGVCAKNQKKLKGAVKIARFLSLLQF</sequence>
<name>A0A5C0UHP5_9RICK</name>
<evidence type="ECO:0000256" key="3">
    <source>
        <dbReference type="ARBA" id="ARBA00023274"/>
    </source>
</evidence>
<dbReference type="NCBIfam" id="TIGR00165">
    <property type="entry name" value="S18"/>
    <property type="match status" value="1"/>
</dbReference>
<comment type="similarity">
    <text evidence="1 4">Belongs to the bacterial ribosomal protein bS18 family.</text>
</comment>
<dbReference type="AlphaFoldDB" id="A0A5C0UHP5"/>
<dbReference type="Gene3D" id="4.10.640.10">
    <property type="entry name" value="Ribosomal protein S18"/>
    <property type="match status" value="1"/>
</dbReference>
<dbReference type="Pfam" id="PF01084">
    <property type="entry name" value="Ribosomal_S18"/>
    <property type="match status" value="1"/>
</dbReference>
<dbReference type="RefSeq" id="WP_148951907.1">
    <property type="nucleotide sequence ID" value="NZ_CP043312.1"/>
</dbReference>